<dbReference type="Gene3D" id="2.170.140.10">
    <property type="entry name" value="Chitin binding domain"/>
    <property type="match status" value="1"/>
</dbReference>
<dbReference type="STRING" id="30019.A0A0M5J2Z5"/>
<dbReference type="InterPro" id="IPR002557">
    <property type="entry name" value="Chitin-bd_dom"/>
</dbReference>
<gene>
    <name evidence="2" type="ORF">Dbus_chr2Rg1727</name>
</gene>
<evidence type="ECO:0000313" key="3">
    <source>
        <dbReference type="Proteomes" id="UP000494163"/>
    </source>
</evidence>
<reference evidence="2 3" key="1">
    <citation type="submission" date="2015-08" db="EMBL/GenBank/DDBJ databases">
        <title>Ancestral chromatin configuration constrains chromatin evolution on differentiating sex chromosomes in Drosophila.</title>
        <authorList>
            <person name="Zhou Q."/>
            <person name="Bachtrog D."/>
        </authorList>
    </citation>
    <scope>NUCLEOTIDE SEQUENCE [LARGE SCALE GENOMIC DNA]</scope>
    <source>
        <tissue evidence="2">Whole larvae</tissue>
    </source>
</reference>
<dbReference type="SMART" id="SM00494">
    <property type="entry name" value="ChtBD2"/>
    <property type="match status" value="1"/>
</dbReference>
<dbReference type="OMA" id="YNVRCGS"/>
<evidence type="ECO:0000313" key="2">
    <source>
        <dbReference type="EMBL" id="ALC42148.1"/>
    </source>
</evidence>
<evidence type="ECO:0000259" key="1">
    <source>
        <dbReference type="PROSITE" id="PS50940"/>
    </source>
</evidence>
<dbReference type="GO" id="GO:0008061">
    <property type="term" value="F:chitin binding"/>
    <property type="evidence" value="ECO:0007669"/>
    <property type="project" value="InterPro"/>
</dbReference>
<keyword evidence="3" id="KW-1185">Reference proteome</keyword>
<dbReference type="GO" id="GO:0005576">
    <property type="term" value="C:extracellular region"/>
    <property type="evidence" value="ECO:0007669"/>
    <property type="project" value="InterPro"/>
</dbReference>
<dbReference type="EMBL" id="CP012524">
    <property type="protein sequence ID" value="ALC42148.1"/>
    <property type="molecule type" value="Genomic_DNA"/>
</dbReference>
<sequence length="122" mass="14240">DKSSDYTDQQFDLRHTIPGTPGVDYPILSVVPQTSFVCNQRHEGYYADVESRCQAFRICAHTARSPQGFGFLCPNGTIFSQQKFVCDWYRNVNCDESERYYDMNRDNVVGDMQQMMERVRQM</sequence>
<organism evidence="2 3">
    <name type="scientific">Drosophila busckii</name>
    <name type="common">Fruit fly</name>
    <dbReference type="NCBI Taxonomy" id="30019"/>
    <lineage>
        <taxon>Eukaryota</taxon>
        <taxon>Metazoa</taxon>
        <taxon>Ecdysozoa</taxon>
        <taxon>Arthropoda</taxon>
        <taxon>Hexapoda</taxon>
        <taxon>Insecta</taxon>
        <taxon>Pterygota</taxon>
        <taxon>Neoptera</taxon>
        <taxon>Endopterygota</taxon>
        <taxon>Diptera</taxon>
        <taxon>Brachycera</taxon>
        <taxon>Muscomorpha</taxon>
        <taxon>Ephydroidea</taxon>
        <taxon>Drosophilidae</taxon>
        <taxon>Drosophila</taxon>
    </lineage>
</organism>
<feature type="non-terminal residue" evidence="2">
    <location>
        <position position="1"/>
    </location>
</feature>
<dbReference type="InterPro" id="IPR052976">
    <property type="entry name" value="Scoloptoxin-like"/>
</dbReference>
<proteinExistence type="predicted"/>
<dbReference type="OrthoDB" id="6514762at2759"/>
<dbReference type="Pfam" id="PF01607">
    <property type="entry name" value="CBM_14"/>
    <property type="match status" value="1"/>
</dbReference>
<feature type="domain" description="Chitin-binding type-2" evidence="1">
    <location>
        <begin position="35"/>
        <end position="96"/>
    </location>
</feature>
<protein>
    <submittedName>
        <fullName evidence="2">CG5756</fullName>
    </submittedName>
</protein>
<name>A0A0M5J2Z5_DROBS</name>
<dbReference type="AlphaFoldDB" id="A0A0M5J2Z5"/>
<dbReference type="PANTHER" id="PTHR22933">
    <property type="entry name" value="FI18007P1-RELATED"/>
    <property type="match status" value="1"/>
</dbReference>
<dbReference type="PROSITE" id="PS50940">
    <property type="entry name" value="CHIT_BIND_II"/>
    <property type="match status" value="1"/>
</dbReference>
<dbReference type="InterPro" id="IPR036508">
    <property type="entry name" value="Chitin-bd_dom_sf"/>
</dbReference>
<dbReference type="Proteomes" id="UP000494163">
    <property type="component" value="Chromosome 2R"/>
</dbReference>
<feature type="non-terminal residue" evidence="2">
    <location>
        <position position="122"/>
    </location>
</feature>
<accession>A0A0M5J2Z5</accession>
<dbReference type="SUPFAM" id="SSF57625">
    <property type="entry name" value="Invertebrate chitin-binding proteins"/>
    <property type="match status" value="1"/>
</dbReference>
<dbReference type="PANTHER" id="PTHR22933:SF42">
    <property type="entry name" value="FI18455P1-RELATED"/>
    <property type="match status" value="1"/>
</dbReference>